<dbReference type="SUPFAM" id="SSF53474">
    <property type="entry name" value="alpha/beta-Hydrolases"/>
    <property type="match status" value="1"/>
</dbReference>
<evidence type="ECO:0000256" key="1">
    <source>
        <dbReference type="ARBA" id="ARBA00022801"/>
    </source>
</evidence>
<dbReference type="Gene3D" id="3.40.50.1820">
    <property type="entry name" value="alpha/beta hydrolase"/>
    <property type="match status" value="1"/>
</dbReference>
<evidence type="ECO:0000313" key="4">
    <source>
        <dbReference type="Proteomes" id="UP000514716"/>
    </source>
</evidence>
<dbReference type="Proteomes" id="UP000514716">
    <property type="component" value="Chromosome"/>
</dbReference>
<keyword evidence="1 3" id="KW-0378">Hydrolase</keyword>
<dbReference type="Pfam" id="PF20434">
    <property type="entry name" value="BD-FAE"/>
    <property type="match status" value="1"/>
</dbReference>
<sequence>MDAMKRKQPVPKKLIALLTVVFLACVGFVLASHLKEDETAAPVIGSAIYSPPPNIAEIAAHVEVVKDVRYHTSDNAFLDFYYPKDATGPLPVILWIHGGGFIGGSKDSRQDYGMTLANAGYLVANINYALAPTQLYPGPVIQANEALSFLNGTASQYGGDMERIFIGGDSAGAQIASQLAALQSNPTLAETMDLAPAVTAKQLRGALLFCGLYDMATVRESGFPNIDFFLNAYTGAESFETFGSIHEMSTIQHVTPAYPDVFISAGDADPLEPQSVALAGSLRLKGIDVTEVFFRGTDKNLKHEYQYALDTNDGQETLQKTLEFLLEKSQTQK</sequence>
<dbReference type="InterPro" id="IPR049492">
    <property type="entry name" value="BD-FAE-like_dom"/>
</dbReference>
<protein>
    <submittedName>
        <fullName evidence="3">Alpha/beta hydrolase</fullName>
    </submittedName>
</protein>
<feature type="domain" description="BD-FAE-like" evidence="2">
    <location>
        <begin position="78"/>
        <end position="277"/>
    </location>
</feature>
<proteinExistence type="predicted"/>
<dbReference type="PANTHER" id="PTHR48081:SF6">
    <property type="entry name" value="PEPTIDASE S9 PROLYL OLIGOPEPTIDASE CATALYTIC DOMAIN-CONTAINING PROTEIN"/>
    <property type="match status" value="1"/>
</dbReference>
<gene>
    <name evidence="3" type="ORF">H1Q58_01670</name>
</gene>
<dbReference type="PROSITE" id="PS51257">
    <property type="entry name" value="PROKAR_LIPOPROTEIN"/>
    <property type="match status" value="1"/>
</dbReference>
<dbReference type="InterPro" id="IPR050300">
    <property type="entry name" value="GDXG_lipolytic_enzyme"/>
</dbReference>
<keyword evidence="4" id="KW-1185">Reference proteome</keyword>
<dbReference type="EMBL" id="CP059540">
    <property type="protein sequence ID" value="QMT18942.1"/>
    <property type="molecule type" value="Genomic_DNA"/>
</dbReference>
<dbReference type="KEGG" id="pdec:H1Q58_01670"/>
<accession>A0A7D7RYM2</accession>
<evidence type="ECO:0000259" key="2">
    <source>
        <dbReference type="Pfam" id="PF20434"/>
    </source>
</evidence>
<dbReference type="PANTHER" id="PTHR48081">
    <property type="entry name" value="AB HYDROLASE SUPERFAMILY PROTEIN C4A8.06C"/>
    <property type="match status" value="1"/>
</dbReference>
<dbReference type="AlphaFoldDB" id="A0A7D7RYM2"/>
<dbReference type="InterPro" id="IPR029058">
    <property type="entry name" value="AB_hydrolase_fold"/>
</dbReference>
<name>A0A7D7RYM2_PLAMR</name>
<evidence type="ECO:0000313" key="3">
    <source>
        <dbReference type="EMBL" id="QMT18942.1"/>
    </source>
</evidence>
<dbReference type="GO" id="GO:0016787">
    <property type="term" value="F:hydrolase activity"/>
    <property type="evidence" value="ECO:0007669"/>
    <property type="project" value="UniProtKB-KW"/>
</dbReference>
<organism evidence="3 4">
    <name type="scientific">Planococcus maritimus</name>
    <dbReference type="NCBI Taxonomy" id="192421"/>
    <lineage>
        <taxon>Bacteria</taxon>
        <taxon>Bacillati</taxon>
        <taxon>Bacillota</taxon>
        <taxon>Bacilli</taxon>
        <taxon>Bacillales</taxon>
        <taxon>Caryophanaceae</taxon>
        <taxon>Planococcus</taxon>
    </lineage>
</organism>
<reference evidence="3 4" key="1">
    <citation type="submission" date="2020-07" db="EMBL/GenBank/DDBJ databases">
        <title>Screening of a cold-adapted Planococcus bacterium producing protease in traditional shrimp paste and protease identification by genome sequencing.</title>
        <authorList>
            <person name="Gao R."/>
            <person name="Leng W."/>
            <person name="Chu Q."/>
            <person name="Wu X."/>
            <person name="Liu H."/>
            <person name="Li X."/>
        </authorList>
    </citation>
    <scope>NUCLEOTIDE SEQUENCE [LARGE SCALE GENOMIC DNA]</scope>
    <source>
        <strain evidence="3 4">XJ11</strain>
    </source>
</reference>